<feature type="compositionally biased region" description="Basic and acidic residues" evidence="2">
    <location>
        <begin position="296"/>
        <end position="311"/>
    </location>
</feature>
<feature type="compositionally biased region" description="Low complexity" evidence="2">
    <location>
        <begin position="679"/>
        <end position="694"/>
    </location>
</feature>
<protein>
    <recommendedName>
        <fullName evidence="3">B box-type domain-containing protein</fullName>
    </recommendedName>
</protein>
<dbReference type="CDD" id="cd19757">
    <property type="entry name" value="Bbox1"/>
    <property type="match status" value="1"/>
</dbReference>
<feature type="compositionally biased region" description="Low complexity" evidence="2">
    <location>
        <begin position="633"/>
        <end position="661"/>
    </location>
</feature>
<sequence>MQGRRMIEASADAAMADVHGASQRLASASSGDVQTSPVTRKESHGGTTALYAVDAEKSRAKDDKPSALTSEDEAWFQVLPTYLAKFQRDDFWHIQQIESPLCEECSGRQKQAFASVKCLEKECAMHDVPVCAACFQTHHPTEKEQAHRQTLTSACPQCHQDPVAFWCFDCDLSFCCDCFDAIHDDVPRVKNHRRLCTDGTPGSLLVKSKWSPHFRAAVVELITQQRDDSKEVEVANGAPLADLTMKPKENTKPKSSELRVEAQLEEKSSTACEKRKRSANEPEVILIDDDGDTDSESGHTKSTDVTPERSSAKRIHMADGSVARIPSSPADTLAPPASPDWIDTVSIDQDLPASMFSSDVASASSDFPDPWMQRQSERRMLPPSTNHIDLTSQRVSTPSADTAHLWVSPQAPPPMSTSVSQAAEPVTTVATPGLPLNLTENPLEEALYERMEVLHKGIFQTEQDITIYNSRVVQASYQNVHQAHSLVDQVRVLQQRLEQLRKQLDLGVVHIVMQSQPIINRVKMLEMRLLGDIPQVQTASYRKCFNCSIEIKRAREKIASLNTDMDTTLMNVGQMSNVEFHRSVSMINEGIQSHERMIEHWKEERQTEMVRIVQYSLRVRDLLKRAVLQRRNQQDFQQRQQQQQPRQQTQQQSQPQQQYQPPVQPQASSSIEQVTAMPQRLSAQQQAARQQSSANPADLYEQPSRQLSQQAFYAATHQGLTPRPSQ</sequence>
<evidence type="ECO:0000313" key="5">
    <source>
        <dbReference type="Proteomes" id="UP000794436"/>
    </source>
</evidence>
<accession>A0A8K1CTD7</accession>
<gene>
    <name evidence="4" type="ORF">Poli38472_005744</name>
</gene>
<keyword evidence="1" id="KW-0479">Metal-binding</keyword>
<reference evidence="4" key="1">
    <citation type="submission" date="2019-03" db="EMBL/GenBank/DDBJ databases">
        <title>Long read genome sequence of the mycoparasitic Pythium oligandrum ATCC 38472 isolated from sugarbeet rhizosphere.</title>
        <authorList>
            <person name="Gaulin E."/>
        </authorList>
    </citation>
    <scope>NUCLEOTIDE SEQUENCE</scope>
    <source>
        <strain evidence="4">ATCC 38472_TT</strain>
    </source>
</reference>
<evidence type="ECO:0000256" key="1">
    <source>
        <dbReference type="PROSITE-ProRule" id="PRU00024"/>
    </source>
</evidence>
<evidence type="ECO:0000313" key="4">
    <source>
        <dbReference type="EMBL" id="TMW68276.1"/>
    </source>
</evidence>
<evidence type="ECO:0000256" key="2">
    <source>
        <dbReference type="SAM" id="MobiDB-lite"/>
    </source>
</evidence>
<dbReference type="GO" id="GO:0008270">
    <property type="term" value="F:zinc ion binding"/>
    <property type="evidence" value="ECO:0007669"/>
    <property type="project" value="UniProtKB-KW"/>
</dbReference>
<proteinExistence type="predicted"/>
<keyword evidence="1" id="KW-0863">Zinc-finger</keyword>
<dbReference type="PROSITE" id="PS50119">
    <property type="entry name" value="ZF_BBOX"/>
    <property type="match status" value="1"/>
</dbReference>
<keyword evidence="1" id="KW-0862">Zinc</keyword>
<dbReference type="Proteomes" id="UP000794436">
    <property type="component" value="Unassembled WGS sequence"/>
</dbReference>
<feature type="region of interest" description="Disordered" evidence="2">
    <location>
        <begin position="633"/>
        <end position="726"/>
    </location>
</feature>
<evidence type="ECO:0000259" key="3">
    <source>
        <dbReference type="PROSITE" id="PS50119"/>
    </source>
</evidence>
<feature type="compositionally biased region" description="Acidic residues" evidence="2">
    <location>
        <begin position="286"/>
        <end position="295"/>
    </location>
</feature>
<dbReference type="InterPro" id="IPR000315">
    <property type="entry name" value="Znf_B-box"/>
</dbReference>
<name>A0A8K1CTD7_PYTOL</name>
<dbReference type="AlphaFoldDB" id="A0A8K1CTD7"/>
<keyword evidence="5" id="KW-1185">Reference proteome</keyword>
<organism evidence="4 5">
    <name type="scientific">Pythium oligandrum</name>
    <name type="common">Mycoparasitic fungus</name>
    <dbReference type="NCBI Taxonomy" id="41045"/>
    <lineage>
        <taxon>Eukaryota</taxon>
        <taxon>Sar</taxon>
        <taxon>Stramenopiles</taxon>
        <taxon>Oomycota</taxon>
        <taxon>Peronosporomycetes</taxon>
        <taxon>Pythiales</taxon>
        <taxon>Pythiaceae</taxon>
        <taxon>Pythium</taxon>
    </lineage>
</organism>
<feature type="domain" description="B box-type" evidence="3">
    <location>
        <begin position="150"/>
        <end position="197"/>
    </location>
</feature>
<dbReference type="EMBL" id="SPLM01000002">
    <property type="protein sequence ID" value="TMW68276.1"/>
    <property type="molecule type" value="Genomic_DNA"/>
</dbReference>
<dbReference type="OrthoDB" id="164085at2759"/>
<feature type="region of interest" description="Disordered" evidence="2">
    <location>
        <begin position="22"/>
        <end position="67"/>
    </location>
</feature>
<feature type="compositionally biased region" description="Polar residues" evidence="2">
    <location>
        <begin position="24"/>
        <end position="38"/>
    </location>
</feature>
<feature type="region of interest" description="Disordered" evidence="2">
    <location>
        <begin position="226"/>
        <end position="312"/>
    </location>
</feature>
<feature type="compositionally biased region" description="Basic and acidic residues" evidence="2">
    <location>
        <begin position="245"/>
        <end position="268"/>
    </location>
</feature>
<feature type="compositionally biased region" description="Basic and acidic residues" evidence="2">
    <location>
        <begin position="54"/>
        <end position="65"/>
    </location>
</feature>
<comment type="caution">
    <text evidence="4">The sequence shown here is derived from an EMBL/GenBank/DDBJ whole genome shotgun (WGS) entry which is preliminary data.</text>
</comment>